<keyword evidence="1" id="KW-0479">Metal-binding</keyword>
<keyword evidence="6" id="KW-0812">Transmembrane</keyword>
<name>A0A9N7MH33_STRHE</name>
<sequence length="175" mass="20153">MSNSSRTSQNSQHSASSNIPVQKQCRHLEEAIVLTSMTNDNPCRRFYKCPYSKELDCRFFEWIDPSMPDFQKKCFIKLKSQKEALEEKLRDKVAMEKQHNGRSGVKEVSSTWLEELENKVTVLEVEGHKNAEVILVLEKNLSQVKNLERKMICLIVVLVLIVIVFGRNGHVMSIS</sequence>
<proteinExistence type="predicted"/>
<dbReference type="PROSITE" id="PS51999">
    <property type="entry name" value="ZF_GRF"/>
    <property type="match status" value="1"/>
</dbReference>
<dbReference type="InterPro" id="IPR010666">
    <property type="entry name" value="Znf_GRF"/>
</dbReference>
<evidence type="ECO:0000313" key="8">
    <source>
        <dbReference type="EMBL" id="CAA0810910.1"/>
    </source>
</evidence>
<evidence type="ECO:0000256" key="1">
    <source>
        <dbReference type="ARBA" id="ARBA00022723"/>
    </source>
</evidence>
<dbReference type="Pfam" id="PF06839">
    <property type="entry name" value="Zn_ribbon_GRF"/>
    <property type="match status" value="1"/>
</dbReference>
<evidence type="ECO:0000256" key="5">
    <source>
        <dbReference type="SAM" id="MobiDB-lite"/>
    </source>
</evidence>
<gene>
    <name evidence="8" type="ORF">SHERM_12346</name>
</gene>
<dbReference type="AlphaFoldDB" id="A0A9N7MH33"/>
<feature type="region of interest" description="Disordered" evidence="5">
    <location>
        <begin position="1"/>
        <end position="21"/>
    </location>
</feature>
<dbReference type="GO" id="GO:0008270">
    <property type="term" value="F:zinc ion binding"/>
    <property type="evidence" value="ECO:0007669"/>
    <property type="project" value="UniProtKB-KW"/>
</dbReference>
<organism evidence="8 9">
    <name type="scientific">Striga hermonthica</name>
    <name type="common">Purple witchweed</name>
    <name type="synonym">Buchnera hermonthica</name>
    <dbReference type="NCBI Taxonomy" id="68872"/>
    <lineage>
        <taxon>Eukaryota</taxon>
        <taxon>Viridiplantae</taxon>
        <taxon>Streptophyta</taxon>
        <taxon>Embryophyta</taxon>
        <taxon>Tracheophyta</taxon>
        <taxon>Spermatophyta</taxon>
        <taxon>Magnoliopsida</taxon>
        <taxon>eudicotyledons</taxon>
        <taxon>Gunneridae</taxon>
        <taxon>Pentapetalae</taxon>
        <taxon>asterids</taxon>
        <taxon>lamiids</taxon>
        <taxon>Lamiales</taxon>
        <taxon>Orobanchaceae</taxon>
        <taxon>Buchnereae</taxon>
        <taxon>Striga</taxon>
    </lineage>
</organism>
<keyword evidence="2 4" id="KW-0863">Zinc-finger</keyword>
<feature type="transmembrane region" description="Helical" evidence="6">
    <location>
        <begin position="151"/>
        <end position="169"/>
    </location>
</feature>
<keyword evidence="6" id="KW-0472">Membrane</keyword>
<reference evidence="8" key="1">
    <citation type="submission" date="2019-12" db="EMBL/GenBank/DDBJ databases">
        <authorList>
            <person name="Scholes J."/>
        </authorList>
    </citation>
    <scope>NUCLEOTIDE SEQUENCE</scope>
</reference>
<evidence type="ECO:0000256" key="3">
    <source>
        <dbReference type="ARBA" id="ARBA00022833"/>
    </source>
</evidence>
<keyword evidence="9" id="KW-1185">Reference proteome</keyword>
<evidence type="ECO:0000313" key="9">
    <source>
        <dbReference type="Proteomes" id="UP001153555"/>
    </source>
</evidence>
<evidence type="ECO:0000259" key="7">
    <source>
        <dbReference type="PROSITE" id="PS51999"/>
    </source>
</evidence>
<evidence type="ECO:0000256" key="6">
    <source>
        <dbReference type="SAM" id="Phobius"/>
    </source>
</evidence>
<accession>A0A9N7MH33</accession>
<dbReference type="Proteomes" id="UP001153555">
    <property type="component" value="Unassembled WGS sequence"/>
</dbReference>
<dbReference type="EMBL" id="CACSLK010007714">
    <property type="protein sequence ID" value="CAA0810910.1"/>
    <property type="molecule type" value="Genomic_DNA"/>
</dbReference>
<dbReference type="PANTHER" id="PTHR33248">
    <property type="entry name" value="ZINC ION-BINDING PROTEIN"/>
    <property type="match status" value="1"/>
</dbReference>
<feature type="domain" description="GRF-type" evidence="7">
    <location>
        <begin position="25"/>
        <end position="66"/>
    </location>
</feature>
<evidence type="ECO:0000256" key="2">
    <source>
        <dbReference type="ARBA" id="ARBA00022771"/>
    </source>
</evidence>
<dbReference type="OrthoDB" id="2822301at2759"/>
<protein>
    <submittedName>
        <fullName evidence="8">Zinc ion binding</fullName>
    </submittedName>
</protein>
<evidence type="ECO:0000256" key="4">
    <source>
        <dbReference type="PROSITE-ProRule" id="PRU01343"/>
    </source>
</evidence>
<keyword evidence="6" id="KW-1133">Transmembrane helix</keyword>
<comment type="caution">
    <text evidence="8">The sequence shown here is derived from an EMBL/GenBank/DDBJ whole genome shotgun (WGS) entry which is preliminary data.</text>
</comment>
<keyword evidence="3" id="KW-0862">Zinc</keyword>